<comment type="similarity">
    <text evidence="2">Belongs to the amidase family.</text>
</comment>
<dbReference type="InterPro" id="IPR000120">
    <property type="entry name" value="Amidase"/>
</dbReference>
<dbReference type="RefSeq" id="WP_083160433.1">
    <property type="nucleotide sequence ID" value="NZ_MVHF01000002.1"/>
</dbReference>
<dbReference type="InterPro" id="IPR023631">
    <property type="entry name" value="Amidase_dom"/>
</dbReference>
<gene>
    <name evidence="5" type="ORF">BST13_02930</name>
</gene>
<evidence type="ECO:0000256" key="2">
    <source>
        <dbReference type="ARBA" id="ARBA00009199"/>
    </source>
</evidence>
<proteinExistence type="inferred from homology"/>
<evidence type="ECO:0000256" key="3">
    <source>
        <dbReference type="ARBA" id="ARBA00012922"/>
    </source>
</evidence>
<evidence type="ECO:0000259" key="4">
    <source>
        <dbReference type="Pfam" id="PF01425"/>
    </source>
</evidence>
<dbReference type="InterPro" id="IPR036928">
    <property type="entry name" value="AS_sf"/>
</dbReference>
<comment type="catalytic activity">
    <reaction evidence="1">
        <text>a monocarboxylic acid amide + H2O = a monocarboxylate + NH4(+)</text>
        <dbReference type="Rhea" id="RHEA:12020"/>
        <dbReference type="ChEBI" id="CHEBI:15377"/>
        <dbReference type="ChEBI" id="CHEBI:28938"/>
        <dbReference type="ChEBI" id="CHEBI:35757"/>
        <dbReference type="ChEBI" id="CHEBI:83628"/>
        <dbReference type="EC" id="3.5.1.4"/>
    </reaction>
</comment>
<dbReference type="PROSITE" id="PS00571">
    <property type="entry name" value="AMIDASES"/>
    <property type="match status" value="1"/>
</dbReference>
<dbReference type="OrthoDB" id="5175573at2"/>
<sequence length="468" mass="49748">MATTQFDDVLSLDATAQAALVRSGDVSAVELLEATISRLDAVDDQLNVLSSRCYDEARQQVLAGLPDGPFTGVPFLVKDLIAEVAGTPQTEGSPAQRTVYALGDSELVRRYRRAGLVIVGRSTTSEYGHAPVTDGRLCGPTRNPWDPSVTAGGSSGGSGAAVAARAVAVAHGNDAGGSLRIPAACCGVFGLRPTPGLMPMETKHGILTRRFVSEHVIARTTRDSAAVLDCTRLRPAVSGPGADPHPRPLRIAVQHGAPVDVAVDAASVAAVDKVARVCESLGHTVIEAAPSIDGETLFGAWFGMWSDFMGWHVTRTGRRLRRTPSPDDHDTMTWTLYETSQTRRPAQLLDDLTVLDEAAEVIQAFLAGVDIWMMPVLAQPPRPHGAFTAPGADANPYRTFSPFCRLANIAGVPACSVPTGGTDKHPRGVQLVTRRYAEHILLDLAAQLEHEMDWASLVPPMATATRSH</sequence>
<accession>A0A1X0BA93</accession>
<dbReference type="GO" id="GO:0004040">
    <property type="term" value="F:amidase activity"/>
    <property type="evidence" value="ECO:0007669"/>
    <property type="project" value="UniProtKB-EC"/>
</dbReference>
<name>A0A1X0BA93_9MYCO</name>
<dbReference type="Pfam" id="PF01425">
    <property type="entry name" value="Amidase"/>
    <property type="match status" value="1"/>
</dbReference>
<evidence type="ECO:0000313" key="5">
    <source>
        <dbReference type="EMBL" id="ORA39234.1"/>
    </source>
</evidence>
<dbReference type="AlphaFoldDB" id="A0A1X0BA93"/>
<protein>
    <recommendedName>
        <fullName evidence="3">amidase</fullName>
        <ecNumber evidence="3">3.5.1.4</ecNumber>
    </recommendedName>
</protein>
<feature type="domain" description="Amidase" evidence="4">
    <location>
        <begin position="30"/>
        <end position="442"/>
    </location>
</feature>
<reference evidence="5 6" key="1">
    <citation type="submission" date="2017-02" db="EMBL/GenBank/DDBJ databases">
        <title>The new phylogeny of genus Mycobacterium.</title>
        <authorList>
            <person name="Tortoli E."/>
            <person name="Trovato A."/>
            <person name="Cirillo D.M."/>
        </authorList>
    </citation>
    <scope>NUCLEOTIDE SEQUENCE [LARGE SCALE GENOMIC DNA]</scope>
    <source>
        <strain evidence="5 6">RW6</strain>
    </source>
</reference>
<organism evidence="5 6">
    <name type="scientific">Mycobacterium aquaticum</name>
    <dbReference type="NCBI Taxonomy" id="1927124"/>
    <lineage>
        <taxon>Bacteria</taxon>
        <taxon>Bacillati</taxon>
        <taxon>Actinomycetota</taxon>
        <taxon>Actinomycetes</taxon>
        <taxon>Mycobacteriales</taxon>
        <taxon>Mycobacteriaceae</taxon>
        <taxon>Mycobacterium</taxon>
    </lineage>
</organism>
<dbReference type="InterPro" id="IPR020556">
    <property type="entry name" value="Amidase_CS"/>
</dbReference>
<comment type="caution">
    <text evidence="5">The sequence shown here is derived from an EMBL/GenBank/DDBJ whole genome shotgun (WGS) entry which is preliminary data.</text>
</comment>
<dbReference type="EMBL" id="MVHF01000002">
    <property type="protein sequence ID" value="ORA39234.1"/>
    <property type="molecule type" value="Genomic_DNA"/>
</dbReference>
<dbReference type="SUPFAM" id="SSF75304">
    <property type="entry name" value="Amidase signature (AS) enzymes"/>
    <property type="match status" value="1"/>
</dbReference>
<dbReference type="PANTHER" id="PTHR11895">
    <property type="entry name" value="TRANSAMIDASE"/>
    <property type="match status" value="1"/>
</dbReference>
<keyword evidence="6" id="KW-1185">Reference proteome</keyword>
<evidence type="ECO:0000256" key="1">
    <source>
        <dbReference type="ARBA" id="ARBA00001311"/>
    </source>
</evidence>
<dbReference type="Gene3D" id="3.90.1300.10">
    <property type="entry name" value="Amidase signature (AS) domain"/>
    <property type="match status" value="1"/>
</dbReference>
<dbReference type="STRING" id="1927124.BST13_02930"/>
<dbReference type="Proteomes" id="UP000192448">
    <property type="component" value="Unassembled WGS sequence"/>
</dbReference>
<dbReference type="PANTHER" id="PTHR11895:SF7">
    <property type="entry name" value="GLUTAMYL-TRNA(GLN) AMIDOTRANSFERASE SUBUNIT A, MITOCHONDRIAL"/>
    <property type="match status" value="1"/>
</dbReference>
<dbReference type="EC" id="3.5.1.4" evidence="3"/>
<evidence type="ECO:0000313" key="6">
    <source>
        <dbReference type="Proteomes" id="UP000192448"/>
    </source>
</evidence>